<evidence type="ECO:0000313" key="2">
    <source>
        <dbReference type="EMBL" id="MBM7572049.1"/>
    </source>
</evidence>
<gene>
    <name evidence="2" type="ORF">JOC48_002552</name>
</gene>
<dbReference type="EMBL" id="JAFBDR010000014">
    <property type="protein sequence ID" value="MBM7572049.1"/>
    <property type="molecule type" value="Genomic_DNA"/>
</dbReference>
<name>A0ABS2N1N8_9BACI</name>
<proteinExistence type="predicted"/>
<dbReference type="Proteomes" id="UP001296943">
    <property type="component" value="Unassembled WGS sequence"/>
</dbReference>
<evidence type="ECO:0000313" key="3">
    <source>
        <dbReference type="Proteomes" id="UP001296943"/>
    </source>
</evidence>
<evidence type="ECO:0000256" key="1">
    <source>
        <dbReference type="SAM" id="MobiDB-lite"/>
    </source>
</evidence>
<accession>A0ABS2N1N8</accession>
<comment type="caution">
    <text evidence="2">The sequence shown here is derived from an EMBL/GenBank/DDBJ whole genome shotgun (WGS) entry which is preliminary data.</text>
</comment>
<organism evidence="2 3">
    <name type="scientific">Aquibacillus albus</name>
    <dbReference type="NCBI Taxonomy" id="1168171"/>
    <lineage>
        <taxon>Bacteria</taxon>
        <taxon>Bacillati</taxon>
        <taxon>Bacillota</taxon>
        <taxon>Bacilli</taxon>
        <taxon>Bacillales</taxon>
        <taxon>Bacillaceae</taxon>
        <taxon>Aquibacillus</taxon>
    </lineage>
</organism>
<keyword evidence="3" id="KW-1185">Reference proteome</keyword>
<protein>
    <submittedName>
        <fullName evidence="2">Uncharacterized protein</fullName>
    </submittedName>
</protein>
<feature type="compositionally biased region" description="Basic and acidic residues" evidence="1">
    <location>
        <begin position="44"/>
        <end position="71"/>
    </location>
</feature>
<feature type="region of interest" description="Disordered" evidence="1">
    <location>
        <begin position="39"/>
        <end position="100"/>
    </location>
</feature>
<reference evidence="2 3" key="1">
    <citation type="submission" date="2021-01" db="EMBL/GenBank/DDBJ databases">
        <title>Genomic Encyclopedia of Type Strains, Phase IV (KMG-IV): sequencing the most valuable type-strain genomes for metagenomic binning, comparative biology and taxonomic classification.</title>
        <authorList>
            <person name="Goeker M."/>
        </authorList>
    </citation>
    <scope>NUCLEOTIDE SEQUENCE [LARGE SCALE GENOMIC DNA]</scope>
    <source>
        <strain evidence="2 3">DSM 23711</strain>
    </source>
</reference>
<dbReference type="RefSeq" id="WP_204500174.1">
    <property type="nucleotide sequence ID" value="NZ_JAFBDR010000014.1"/>
</dbReference>
<sequence length="100" mass="11539">MSWKSIEMQVAIPRTQEAGKIQDQLQQRGQLVQDALTSSQLATEEQKRKKVNEYDQKDNVQNKQKQKEKVDPNTIRKSNQALTHLDPNHPYLGKKIDLNG</sequence>